<evidence type="ECO:0000259" key="1">
    <source>
        <dbReference type="Pfam" id="PF00027"/>
    </source>
</evidence>
<sequence length="192" mass="22987">MIRLKNFLEATNWFADSELNDILSHFNTLEIKRKEHILHEGEICKRVAYVEQGCFRNYSVDNNLHEIVTHFGFEDWWLADLHSFENQTPTVYNIQAVEDSIIDVINRNDFFNLMELYPKFKDGHIQLVRKSHAAMMNRLQEIRFKSVEERYLDLIQRQPQTLQRVPQQYIAAYLGVEPQSLSRIRKRIFDNK</sequence>
<dbReference type="InterPro" id="IPR000595">
    <property type="entry name" value="cNMP-bd_dom"/>
</dbReference>
<keyword evidence="2" id="KW-0418">Kinase</keyword>
<dbReference type="OrthoDB" id="667553at2"/>
<feature type="domain" description="Cyclic nucleotide-binding" evidence="1">
    <location>
        <begin position="30"/>
        <end position="115"/>
    </location>
</feature>
<dbReference type="InterPro" id="IPR018490">
    <property type="entry name" value="cNMP-bd_dom_sf"/>
</dbReference>
<dbReference type="RefSeq" id="WP_091549592.1">
    <property type="nucleotide sequence ID" value="NZ_FONY01000088.1"/>
</dbReference>
<dbReference type="InterPro" id="IPR014710">
    <property type="entry name" value="RmlC-like_jellyroll"/>
</dbReference>
<dbReference type="Pfam" id="PF00027">
    <property type="entry name" value="cNMP_binding"/>
    <property type="match status" value="1"/>
</dbReference>
<reference evidence="3" key="1">
    <citation type="submission" date="2016-10" db="EMBL/GenBank/DDBJ databases">
        <authorList>
            <person name="Varghese N."/>
            <person name="Submissions S."/>
        </authorList>
    </citation>
    <scope>NUCLEOTIDE SEQUENCE [LARGE SCALE GENOMIC DNA]</scope>
    <source>
        <strain>GEY</strain>
        <strain evidence="3">DSM 9560</strain>
    </source>
</reference>
<proteinExistence type="predicted"/>
<organism evidence="2 3">
    <name type="scientific">Thermoflexibacter ruber</name>
    <dbReference type="NCBI Taxonomy" id="1003"/>
    <lineage>
        <taxon>Bacteria</taxon>
        <taxon>Pseudomonadati</taxon>
        <taxon>Bacteroidota</taxon>
        <taxon>Cytophagia</taxon>
        <taxon>Cytophagales</taxon>
        <taxon>Thermoflexibacteraceae</taxon>
        <taxon>Thermoflexibacter</taxon>
    </lineage>
</organism>
<dbReference type="Proteomes" id="UP000199513">
    <property type="component" value="Unassembled WGS sequence"/>
</dbReference>
<dbReference type="CDD" id="cd00038">
    <property type="entry name" value="CAP_ED"/>
    <property type="match status" value="1"/>
</dbReference>
<dbReference type="Gene3D" id="2.60.120.10">
    <property type="entry name" value="Jelly Rolls"/>
    <property type="match status" value="1"/>
</dbReference>
<dbReference type="STRING" id="1003.SAMN04488541_10887"/>
<name>A0A1I2K7K8_9BACT</name>
<dbReference type="AlphaFoldDB" id="A0A1I2K7K8"/>
<keyword evidence="2" id="KW-0808">Transferase</keyword>
<dbReference type="GO" id="GO:0016301">
    <property type="term" value="F:kinase activity"/>
    <property type="evidence" value="ECO:0007669"/>
    <property type="project" value="UniProtKB-KW"/>
</dbReference>
<dbReference type="SUPFAM" id="SSF51206">
    <property type="entry name" value="cAMP-binding domain-like"/>
    <property type="match status" value="1"/>
</dbReference>
<protein>
    <submittedName>
        <fullName evidence="2">cAMP-binding domain of CRP or a regulatory subunit of cAMP-dependent protein kinases</fullName>
    </submittedName>
</protein>
<gene>
    <name evidence="2" type="ORF">SAMN04488541_10887</name>
</gene>
<evidence type="ECO:0000313" key="2">
    <source>
        <dbReference type="EMBL" id="SFF62309.1"/>
    </source>
</evidence>
<accession>A0A1I2K7K8</accession>
<evidence type="ECO:0000313" key="3">
    <source>
        <dbReference type="Proteomes" id="UP000199513"/>
    </source>
</evidence>
<keyword evidence="3" id="KW-1185">Reference proteome</keyword>
<dbReference type="EMBL" id="FONY01000088">
    <property type="protein sequence ID" value="SFF62309.1"/>
    <property type="molecule type" value="Genomic_DNA"/>
</dbReference>